<proteinExistence type="predicted"/>
<dbReference type="GO" id="GO:0005975">
    <property type="term" value="P:carbohydrate metabolic process"/>
    <property type="evidence" value="ECO:0007669"/>
    <property type="project" value="InterPro"/>
</dbReference>
<evidence type="ECO:0000313" key="3">
    <source>
        <dbReference type="EMBL" id="KAB7729163.1"/>
    </source>
</evidence>
<dbReference type="GO" id="GO:0016020">
    <property type="term" value="C:membrane"/>
    <property type="evidence" value="ECO:0007669"/>
    <property type="project" value="InterPro"/>
</dbReference>
<dbReference type="EMBL" id="WELI01000006">
    <property type="protein sequence ID" value="KAB7729163.1"/>
    <property type="molecule type" value="Genomic_DNA"/>
</dbReference>
<dbReference type="Gene3D" id="3.40.50.11350">
    <property type="match status" value="1"/>
</dbReference>
<gene>
    <name evidence="3" type="ORF">F5984_16080</name>
</gene>
<keyword evidence="4" id="KW-1185">Reference proteome</keyword>
<dbReference type="CDD" id="cd11301">
    <property type="entry name" value="Fut1_Fut2_like"/>
    <property type="match status" value="1"/>
</dbReference>
<dbReference type="Proteomes" id="UP000488299">
    <property type="component" value="Unassembled WGS sequence"/>
</dbReference>
<name>A0A7J5TXL0_9BACT</name>
<reference evidence="3 4" key="1">
    <citation type="submission" date="2019-10" db="EMBL/GenBank/DDBJ databases">
        <title>Rudanella paleaurantiibacter sp. nov., isolated from sludge.</title>
        <authorList>
            <person name="Xu S.Q."/>
        </authorList>
    </citation>
    <scope>NUCLEOTIDE SEQUENCE [LARGE SCALE GENOMIC DNA]</scope>
    <source>
        <strain evidence="3 4">HX-22-17</strain>
    </source>
</reference>
<sequence length="289" mass="33913">MVIAKITSGLGNQLFQYALGRHLAIQNQTRLWFDLRYYHQTYETDTPRQFKLDRFSIDYDLLDYSPWLYVSKATRLLPGRSLRPLFDTRKERHFHLDPSVPNTKGAFITLDGFWQSEGYFAANTPAIRQELTFRRQPGPMYAQYQQQIEQTPVPVSVHIRRGDYVSHPEFSQSFGALNDAYYEAALARMSAHFPDATLFVFSDDPEWVRQHMRFERPHVLVENTGPDADVDDLQLMSLCHHHIIANSSFSWWGAWLNPRPNKRVIAPKQWFRNKPWNTADLIPADWVRL</sequence>
<dbReference type="PANTHER" id="PTHR11927">
    <property type="entry name" value="GALACTOSIDE 2-L-FUCOSYLTRANSFERASE"/>
    <property type="match status" value="1"/>
</dbReference>
<dbReference type="AlphaFoldDB" id="A0A7J5TXL0"/>
<protein>
    <submittedName>
        <fullName evidence="3">Alpha-1,2-fucosyltransferase</fullName>
    </submittedName>
</protein>
<keyword evidence="2 3" id="KW-0808">Transferase</keyword>
<dbReference type="InterPro" id="IPR002516">
    <property type="entry name" value="Glyco_trans_11"/>
</dbReference>
<evidence type="ECO:0000313" key="4">
    <source>
        <dbReference type="Proteomes" id="UP000488299"/>
    </source>
</evidence>
<evidence type="ECO:0000256" key="2">
    <source>
        <dbReference type="ARBA" id="ARBA00022679"/>
    </source>
</evidence>
<organism evidence="3 4">
    <name type="scientific">Rudanella paleaurantiibacter</name>
    <dbReference type="NCBI Taxonomy" id="2614655"/>
    <lineage>
        <taxon>Bacteria</taxon>
        <taxon>Pseudomonadati</taxon>
        <taxon>Bacteroidota</taxon>
        <taxon>Cytophagia</taxon>
        <taxon>Cytophagales</taxon>
        <taxon>Cytophagaceae</taxon>
        <taxon>Rudanella</taxon>
    </lineage>
</organism>
<dbReference type="Pfam" id="PF01531">
    <property type="entry name" value="Glyco_transf_11"/>
    <property type="match status" value="1"/>
</dbReference>
<keyword evidence="1 3" id="KW-0328">Glycosyltransferase</keyword>
<evidence type="ECO:0000256" key="1">
    <source>
        <dbReference type="ARBA" id="ARBA00022676"/>
    </source>
</evidence>
<dbReference type="GO" id="GO:0008107">
    <property type="term" value="F:galactoside 2-alpha-L-fucosyltransferase activity"/>
    <property type="evidence" value="ECO:0007669"/>
    <property type="project" value="InterPro"/>
</dbReference>
<accession>A0A7J5TXL0</accession>
<dbReference type="PANTHER" id="PTHR11927:SF9">
    <property type="entry name" value="L-FUCOSYLTRANSFERASE"/>
    <property type="match status" value="1"/>
</dbReference>
<dbReference type="RefSeq" id="WP_152125267.1">
    <property type="nucleotide sequence ID" value="NZ_WELI01000006.1"/>
</dbReference>
<comment type="caution">
    <text evidence="3">The sequence shown here is derived from an EMBL/GenBank/DDBJ whole genome shotgun (WGS) entry which is preliminary data.</text>
</comment>